<dbReference type="RefSeq" id="WP_009053717.1">
    <property type="nucleotide sequence ID" value="NZ_AJYA01000009.1"/>
</dbReference>
<dbReference type="EMBL" id="AJYA01000009">
    <property type="protein sequence ID" value="EIM78074.1"/>
    <property type="molecule type" value="Genomic_DNA"/>
</dbReference>
<dbReference type="AlphaFoldDB" id="I5C8C2"/>
<organism evidence="1 2">
    <name type="scientific">Nitritalea halalkaliphila LW7</name>
    <dbReference type="NCBI Taxonomy" id="1189621"/>
    <lineage>
        <taxon>Bacteria</taxon>
        <taxon>Pseudomonadati</taxon>
        <taxon>Bacteroidota</taxon>
        <taxon>Cytophagia</taxon>
        <taxon>Cytophagales</taxon>
        <taxon>Cyclobacteriaceae</taxon>
        <taxon>Nitritalea</taxon>
    </lineage>
</organism>
<dbReference type="OrthoDB" id="893408at2"/>
<name>I5C8C2_9BACT</name>
<keyword evidence="2" id="KW-1185">Reference proteome</keyword>
<evidence type="ECO:0000313" key="1">
    <source>
        <dbReference type="EMBL" id="EIM78074.1"/>
    </source>
</evidence>
<protein>
    <submittedName>
        <fullName evidence="1">Uncharacterized protein</fullName>
    </submittedName>
</protein>
<proteinExistence type="predicted"/>
<comment type="caution">
    <text evidence="1">The sequence shown here is derived from an EMBL/GenBank/DDBJ whole genome shotgun (WGS) entry which is preliminary data.</text>
</comment>
<evidence type="ECO:0000313" key="2">
    <source>
        <dbReference type="Proteomes" id="UP000005551"/>
    </source>
</evidence>
<sequence>MKELKQQMYVQLLYDAEQQAMRLRWIGEVPLQGYKETLLACLDYMRMHDIPLILVDQRELKPLSEAHTKCCTVPGFHKRWSIFSRHCASLFFLQPRHFER</sequence>
<dbReference type="Proteomes" id="UP000005551">
    <property type="component" value="Unassembled WGS sequence"/>
</dbReference>
<reference evidence="1 2" key="1">
    <citation type="submission" date="2012-05" db="EMBL/GenBank/DDBJ databases">
        <title>Genome sequence of Nitritalea halalkaliphila LW7.</title>
        <authorList>
            <person name="Jangir P.K."/>
            <person name="Singh A."/>
            <person name="Shivaji S."/>
            <person name="Sharma R."/>
        </authorList>
    </citation>
    <scope>NUCLEOTIDE SEQUENCE [LARGE SCALE GENOMIC DNA]</scope>
    <source>
        <strain evidence="1 2">LW7</strain>
    </source>
</reference>
<accession>I5C8C2</accession>
<gene>
    <name evidence="1" type="ORF">A3SI_04687</name>
</gene>